<keyword evidence="1" id="KW-0812">Transmembrane</keyword>
<feature type="transmembrane region" description="Helical" evidence="1">
    <location>
        <begin position="346"/>
        <end position="368"/>
    </location>
</feature>
<evidence type="ECO:0000256" key="1">
    <source>
        <dbReference type="SAM" id="Phobius"/>
    </source>
</evidence>
<proteinExistence type="predicted"/>
<keyword evidence="3" id="KW-0808">Transferase</keyword>
<feature type="transmembrane region" description="Helical" evidence="1">
    <location>
        <begin position="160"/>
        <end position="179"/>
    </location>
</feature>
<keyword evidence="1" id="KW-0472">Membrane</keyword>
<dbReference type="PANTHER" id="PTHR23028">
    <property type="entry name" value="ACETYLTRANSFERASE"/>
    <property type="match status" value="1"/>
</dbReference>
<keyword evidence="3" id="KW-0012">Acyltransferase</keyword>
<evidence type="ECO:0000313" key="3">
    <source>
        <dbReference type="EMBL" id="MBM6399497.1"/>
    </source>
</evidence>
<dbReference type="RefSeq" id="WP_204129988.1">
    <property type="nucleotide sequence ID" value="NZ_JAFDVD010000005.1"/>
</dbReference>
<evidence type="ECO:0000313" key="4">
    <source>
        <dbReference type="Proteomes" id="UP001430172"/>
    </source>
</evidence>
<evidence type="ECO:0000259" key="2">
    <source>
        <dbReference type="Pfam" id="PF01757"/>
    </source>
</evidence>
<dbReference type="Proteomes" id="UP001430172">
    <property type="component" value="Unassembled WGS sequence"/>
</dbReference>
<comment type="caution">
    <text evidence="3">The sequence shown here is derived from an EMBL/GenBank/DDBJ whole genome shotgun (WGS) entry which is preliminary data.</text>
</comment>
<feature type="transmembrane region" description="Helical" evidence="1">
    <location>
        <begin position="50"/>
        <end position="76"/>
    </location>
</feature>
<feature type="domain" description="Acyltransferase 3" evidence="2">
    <location>
        <begin position="22"/>
        <end position="359"/>
    </location>
</feature>
<name>A0ABS2CHZ3_9MICO</name>
<dbReference type="InterPro" id="IPR050879">
    <property type="entry name" value="Acyltransferase_3"/>
</dbReference>
<sequence>MTTATRAAATTLHSVAHRSRPVDGLRGLSIALVVLYHATVVWPLDERPPLGSFGFVLAGGNVAVSTFFVISGYLVTERLLASTDRRRFLGPLLYLEQRTVRIALQVYVLLVAVFLTWRLDPTDTASERATVRSLVAVATFSFNTFVRDDPLGARSDVGPLYFLSIDVQYFAVATVLVVLLARWRRILLAIAAVGFVVVCWWRWQVYLDEGWYRAALTAVCRVDGLVAGSGAALLLHGRPTPAWVRRNATALAGGGFALLLATLVSTAFVGIDGYFGWQGVTATVAATLTVVGLANGADARSLTPVVLSWRPLTVLGQASLTVFLWHMPIYQFVRRHTTGWETVPRLLATVILLVVVVVAVHRLVVPVVEGGVRRLFRRFSRSPVREPGGEAAGRDG</sequence>
<protein>
    <submittedName>
        <fullName evidence="3">Acyltransferase</fullName>
    </submittedName>
</protein>
<feature type="transmembrane region" description="Helical" evidence="1">
    <location>
        <begin position="307"/>
        <end position="326"/>
    </location>
</feature>
<organism evidence="3 4">
    <name type="scientific">Phycicoccus sonneratiae</name>
    <dbReference type="NCBI Taxonomy" id="2807628"/>
    <lineage>
        <taxon>Bacteria</taxon>
        <taxon>Bacillati</taxon>
        <taxon>Actinomycetota</taxon>
        <taxon>Actinomycetes</taxon>
        <taxon>Micrococcales</taxon>
        <taxon>Intrasporangiaceae</taxon>
        <taxon>Phycicoccus</taxon>
    </lineage>
</organism>
<feature type="transmembrane region" description="Helical" evidence="1">
    <location>
        <begin position="186"/>
        <end position="203"/>
    </location>
</feature>
<accession>A0ABS2CHZ3</accession>
<feature type="transmembrane region" description="Helical" evidence="1">
    <location>
        <begin position="102"/>
        <end position="119"/>
    </location>
</feature>
<feature type="transmembrane region" description="Helical" evidence="1">
    <location>
        <begin position="275"/>
        <end position="295"/>
    </location>
</feature>
<keyword evidence="4" id="KW-1185">Reference proteome</keyword>
<reference evidence="3" key="1">
    <citation type="submission" date="2021-02" db="EMBL/GenBank/DDBJ databases">
        <title>Phycicoccus sp. MQZ13P-5T, whole genome shotgun sequence.</title>
        <authorList>
            <person name="Tuo L."/>
        </authorList>
    </citation>
    <scope>NUCLEOTIDE SEQUENCE</scope>
    <source>
        <strain evidence="3">MQZ13P-5</strain>
    </source>
</reference>
<dbReference type="Pfam" id="PF01757">
    <property type="entry name" value="Acyl_transf_3"/>
    <property type="match status" value="1"/>
</dbReference>
<feature type="transmembrane region" description="Helical" evidence="1">
    <location>
        <begin position="27"/>
        <end position="44"/>
    </location>
</feature>
<dbReference type="InterPro" id="IPR002656">
    <property type="entry name" value="Acyl_transf_3_dom"/>
</dbReference>
<feature type="transmembrane region" description="Helical" evidence="1">
    <location>
        <begin position="215"/>
        <end position="236"/>
    </location>
</feature>
<keyword evidence="1" id="KW-1133">Transmembrane helix</keyword>
<dbReference type="PANTHER" id="PTHR23028:SF53">
    <property type="entry name" value="ACYL_TRANSF_3 DOMAIN-CONTAINING PROTEIN"/>
    <property type="match status" value="1"/>
</dbReference>
<gene>
    <name evidence="3" type="ORF">JQN70_03775</name>
</gene>
<dbReference type="GO" id="GO:0016746">
    <property type="term" value="F:acyltransferase activity"/>
    <property type="evidence" value="ECO:0007669"/>
    <property type="project" value="UniProtKB-KW"/>
</dbReference>
<feature type="transmembrane region" description="Helical" evidence="1">
    <location>
        <begin position="248"/>
        <end position="269"/>
    </location>
</feature>
<dbReference type="EMBL" id="JAFDVD010000005">
    <property type="protein sequence ID" value="MBM6399497.1"/>
    <property type="molecule type" value="Genomic_DNA"/>
</dbReference>